<dbReference type="EMBL" id="KN848083">
    <property type="protein sequence ID" value="KIX95084.1"/>
    <property type="molecule type" value="Genomic_DNA"/>
</dbReference>
<organism evidence="2 3">
    <name type="scientific">Fonsecaea multimorphosa CBS 102226</name>
    <dbReference type="NCBI Taxonomy" id="1442371"/>
    <lineage>
        <taxon>Eukaryota</taxon>
        <taxon>Fungi</taxon>
        <taxon>Dikarya</taxon>
        <taxon>Ascomycota</taxon>
        <taxon>Pezizomycotina</taxon>
        <taxon>Eurotiomycetes</taxon>
        <taxon>Chaetothyriomycetidae</taxon>
        <taxon>Chaetothyriales</taxon>
        <taxon>Herpotrichiellaceae</taxon>
        <taxon>Fonsecaea</taxon>
    </lineage>
</organism>
<dbReference type="InterPro" id="IPR021833">
    <property type="entry name" value="DUF3425"/>
</dbReference>
<gene>
    <name evidence="2" type="ORF">Z520_09000</name>
</gene>
<protein>
    <recommendedName>
        <fullName evidence="4">BZIP domain-containing protein</fullName>
    </recommendedName>
</protein>
<dbReference type="GeneID" id="27714746"/>
<dbReference type="VEuPathDB" id="FungiDB:Z520_09000"/>
<sequence>MAQTASASNPALCKRTRKREMDRICQQRKRKRDRENLRNLEQRLQILQDEKPDSLLAQLIKDRDDNEARNNRHRTRMLQIQGLLRADLTDLGHSETTTSPDYDGHTLQTQLNIESDSSSASEPAPLDQTLVNGYGETSPLGVLDDLYAIQAFEIDSFGAQGPEPNNVSLAQHTISGGPEPVNDTAVVSGAFPIAHNSAGRQRKTWEEVEQLIAQAKSQLSGPSTATLELDMHIIINAVSRGWSQFSQIVRVDTRWSCLRELDEKYFRRGYGPVERLAVLTIASQLIGGDMTTNSVGSKLFPPFMKPRPSQLTIPHSVIADFYVWPGFRERLTVCQHYYSDTFLRIMHTMFRFMWPYDLKAASLISPQTGLSHFTPRFLEHLKDIQCWTMNSDFLAAYPDFRGEVPVWNSGPAGLLTTGVTYSDWYQFEDRIEEESARTNLHPIVALGF</sequence>
<reference evidence="2 3" key="1">
    <citation type="submission" date="2015-01" db="EMBL/GenBank/DDBJ databases">
        <title>The Genome Sequence of Fonsecaea multimorphosa CBS 102226.</title>
        <authorList>
            <consortium name="The Broad Institute Genomics Platform"/>
            <person name="Cuomo C."/>
            <person name="de Hoog S."/>
            <person name="Gorbushina A."/>
            <person name="Stielow B."/>
            <person name="Teixiera M."/>
            <person name="Abouelleil A."/>
            <person name="Chapman S.B."/>
            <person name="Priest M."/>
            <person name="Young S.K."/>
            <person name="Wortman J."/>
            <person name="Nusbaum C."/>
            <person name="Birren B."/>
        </authorList>
    </citation>
    <scope>NUCLEOTIDE SEQUENCE [LARGE SCALE GENOMIC DNA]</scope>
    <source>
        <strain evidence="2 3">CBS 102226</strain>
    </source>
</reference>
<dbReference type="PANTHER" id="PTHR37012:SF7">
    <property type="entry name" value="B-ZIP TRANSCRIPTION FACTOR (EUROFUNG)-RELATED"/>
    <property type="match status" value="1"/>
</dbReference>
<evidence type="ECO:0008006" key="4">
    <source>
        <dbReference type="Google" id="ProtNLM"/>
    </source>
</evidence>
<dbReference type="Pfam" id="PF11905">
    <property type="entry name" value="DUF3425"/>
    <property type="match status" value="1"/>
</dbReference>
<evidence type="ECO:0000313" key="2">
    <source>
        <dbReference type="EMBL" id="KIX95084.1"/>
    </source>
</evidence>
<feature type="region of interest" description="Disordered" evidence="1">
    <location>
        <begin position="1"/>
        <end position="30"/>
    </location>
</feature>
<dbReference type="Proteomes" id="UP000053411">
    <property type="component" value="Unassembled WGS sequence"/>
</dbReference>
<dbReference type="AlphaFoldDB" id="A0A0D2JX42"/>
<proteinExistence type="predicted"/>
<dbReference type="RefSeq" id="XP_016629207.1">
    <property type="nucleotide sequence ID" value="XM_016779496.1"/>
</dbReference>
<name>A0A0D2JX42_9EURO</name>
<evidence type="ECO:0000256" key="1">
    <source>
        <dbReference type="SAM" id="MobiDB-lite"/>
    </source>
</evidence>
<accession>A0A0D2JX42</accession>
<evidence type="ECO:0000313" key="3">
    <source>
        <dbReference type="Proteomes" id="UP000053411"/>
    </source>
</evidence>
<dbReference type="OrthoDB" id="5086080at2759"/>
<dbReference type="PANTHER" id="PTHR37012">
    <property type="entry name" value="B-ZIP TRANSCRIPTION FACTOR (EUROFUNG)-RELATED"/>
    <property type="match status" value="1"/>
</dbReference>
<keyword evidence="3" id="KW-1185">Reference proteome</keyword>